<dbReference type="GO" id="GO:0010468">
    <property type="term" value="P:regulation of gene expression"/>
    <property type="evidence" value="ECO:0007669"/>
    <property type="project" value="InterPro"/>
</dbReference>
<gene>
    <name evidence="2" type="ORF">GIY56_14850</name>
</gene>
<dbReference type="NCBIfam" id="TIGR03082">
    <property type="entry name" value="Gneg_AbrB_dup"/>
    <property type="match status" value="2"/>
</dbReference>
<protein>
    <submittedName>
        <fullName evidence="2">AbrB family transcriptional regulator</fullName>
    </submittedName>
</protein>
<feature type="transmembrane region" description="Helical" evidence="1">
    <location>
        <begin position="272"/>
        <end position="297"/>
    </location>
</feature>
<dbReference type="InterPro" id="IPR017516">
    <property type="entry name" value="AbrB_dup"/>
</dbReference>
<evidence type="ECO:0000256" key="1">
    <source>
        <dbReference type="SAM" id="Phobius"/>
    </source>
</evidence>
<proteinExistence type="predicted"/>
<feature type="transmembrane region" description="Helical" evidence="1">
    <location>
        <begin position="97"/>
        <end position="118"/>
    </location>
</feature>
<feature type="transmembrane region" description="Helical" evidence="1">
    <location>
        <begin position="216"/>
        <end position="234"/>
    </location>
</feature>
<sequence length="371" mass="38408">MTRFPKSAPGGSVLADGRTLRDLAVLLGGGGLAVLGLALAQVPAALLVGPVLVATWLGVRGTGLRIPAGPHEAAQGVAGCMIAHYLTPEIALRIVDLWPFVLVFAAMTLALACLAGLLLGRLTQVEEEEAIWGFLPGMAGAVIAMSNERGLDSRVVAFIQLVRLIAVIVVMSVVSRLMFDTTAVPPQAGGAAFHPGVLPTLALAATGPLAARCLSFLPAAATLVPLLLAALLQGGGWVDLALPGWLLFCAYFVLGAHVGLRFSPRIIRGAMAVFWPVILFSLGLMGLCGVSGMILAWLVGVDLLTGILATVPGSIETIAIIAVNAKADLSFIMTMQVIRLFAVVLAGPPIARALSRMVRRRPLALVAPPGE</sequence>
<dbReference type="AlphaFoldDB" id="A0A6L6HQW3"/>
<dbReference type="RefSeq" id="WP_154765632.1">
    <property type="nucleotide sequence ID" value="NZ_WMBT01000010.1"/>
</dbReference>
<keyword evidence="1" id="KW-0472">Membrane</keyword>
<dbReference type="EMBL" id="WMBT01000010">
    <property type="protein sequence ID" value="MTE01564.1"/>
    <property type="molecule type" value="Genomic_DNA"/>
</dbReference>
<feature type="transmembrane region" description="Helical" evidence="1">
    <location>
        <begin position="158"/>
        <end position="179"/>
    </location>
</feature>
<feature type="transmembrane region" description="Helical" evidence="1">
    <location>
        <begin position="191"/>
        <end position="209"/>
    </location>
</feature>
<dbReference type="InterPro" id="IPR007820">
    <property type="entry name" value="AbrB_fam"/>
</dbReference>
<name>A0A6L6HQW3_9RHOB</name>
<keyword evidence="1" id="KW-0812">Transmembrane</keyword>
<organism evidence="2 3">
    <name type="scientific">Paracoccus lichenicola</name>
    <dbReference type="NCBI Taxonomy" id="2665644"/>
    <lineage>
        <taxon>Bacteria</taxon>
        <taxon>Pseudomonadati</taxon>
        <taxon>Pseudomonadota</taxon>
        <taxon>Alphaproteobacteria</taxon>
        <taxon>Rhodobacterales</taxon>
        <taxon>Paracoccaceae</taxon>
        <taxon>Paracoccus</taxon>
    </lineage>
</organism>
<dbReference type="PIRSF" id="PIRSF038991">
    <property type="entry name" value="Protein_AbrB"/>
    <property type="match status" value="1"/>
</dbReference>
<dbReference type="Proteomes" id="UP000481417">
    <property type="component" value="Unassembled WGS sequence"/>
</dbReference>
<dbReference type="PANTHER" id="PTHR38457">
    <property type="entry name" value="REGULATOR ABRB-RELATED"/>
    <property type="match status" value="1"/>
</dbReference>
<evidence type="ECO:0000313" key="2">
    <source>
        <dbReference type="EMBL" id="MTE01564.1"/>
    </source>
</evidence>
<comment type="caution">
    <text evidence="2">The sequence shown here is derived from an EMBL/GenBank/DDBJ whole genome shotgun (WGS) entry which is preliminary data.</text>
</comment>
<feature type="transmembrane region" description="Helical" evidence="1">
    <location>
        <begin position="303"/>
        <end position="325"/>
    </location>
</feature>
<accession>A0A6L6HQW3</accession>
<evidence type="ECO:0000313" key="3">
    <source>
        <dbReference type="Proteomes" id="UP000481417"/>
    </source>
</evidence>
<keyword evidence="1" id="KW-1133">Transmembrane helix</keyword>
<dbReference type="PANTHER" id="PTHR38457:SF1">
    <property type="entry name" value="REGULATOR ABRB-RELATED"/>
    <property type="match status" value="1"/>
</dbReference>
<feature type="transmembrane region" description="Helical" evidence="1">
    <location>
        <begin position="32"/>
        <end position="57"/>
    </location>
</feature>
<keyword evidence="3" id="KW-1185">Reference proteome</keyword>
<feature type="transmembrane region" description="Helical" evidence="1">
    <location>
        <begin position="240"/>
        <end position="260"/>
    </location>
</feature>
<reference evidence="2 3" key="1">
    <citation type="submission" date="2019-11" db="EMBL/GenBank/DDBJ databases">
        <authorList>
            <person name="Lang L."/>
        </authorList>
    </citation>
    <scope>NUCLEOTIDE SEQUENCE [LARGE SCALE GENOMIC DNA]</scope>
    <source>
        <strain evidence="2 3">YIM 132242</strain>
    </source>
</reference>
<dbReference type="GO" id="GO:0016020">
    <property type="term" value="C:membrane"/>
    <property type="evidence" value="ECO:0007669"/>
    <property type="project" value="InterPro"/>
</dbReference>
<dbReference type="Pfam" id="PF05145">
    <property type="entry name" value="AbrB"/>
    <property type="match status" value="1"/>
</dbReference>